<dbReference type="SUPFAM" id="SSF53850">
    <property type="entry name" value="Periplasmic binding protein-like II"/>
    <property type="match status" value="1"/>
</dbReference>
<evidence type="ECO:0000313" key="10">
    <source>
        <dbReference type="Proteomes" id="UP001597452"/>
    </source>
</evidence>
<reference evidence="10" key="1">
    <citation type="journal article" date="2019" name="Int. J. Syst. Evol. Microbiol.">
        <title>The Global Catalogue of Microorganisms (GCM) 10K type strain sequencing project: providing services to taxonomists for standard genome sequencing and annotation.</title>
        <authorList>
            <consortium name="The Broad Institute Genomics Platform"/>
            <consortium name="The Broad Institute Genome Sequencing Center for Infectious Disease"/>
            <person name="Wu L."/>
            <person name="Ma J."/>
        </authorList>
    </citation>
    <scope>NUCLEOTIDE SEQUENCE [LARGE SCALE GENOMIC DNA]</scope>
    <source>
        <strain evidence="10">TISTR 1571</strain>
    </source>
</reference>
<evidence type="ECO:0000259" key="8">
    <source>
        <dbReference type="Pfam" id="PF03900"/>
    </source>
</evidence>
<organism evidence="9 10">
    <name type="scientific">Piscibacillus salipiscarius</name>
    <dbReference type="NCBI Taxonomy" id="299480"/>
    <lineage>
        <taxon>Bacteria</taxon>
        <taxon>Bacillati</taxon>
        <taxon>Bacillota</taxon>
        <taxon>Bacilli</taxon>
        <taxon>Bacillales</taxon>
        <taxon>Bacillaceae</taxon>
        <taxon>Piscibacillus</taxon>
    </lineage>
</organism>
<dbReference type="SUPFAM" id="SSF54782">
    <property type="entry name" value="Porphobilinogen deaminase (hydroxymethylbilane synthase), C-terminal domain"/>
    <property type="match status" value="1"/>
</dbReference>
<evidence type="ECO:0000256" key="2">
    <source>
        <dbReference type="ARBA" id="ARBA00005638"/>
    </source>
</evidence>
<dbReference type="PROSITE" id="PS00533">
    <property type="entry name" value="PORPHOBILINOGEN_DEAM"/>
    <property type="match status" value="1"/>
</dbReference>
<dbReference type="Pfam" id="PF01379">
    <property type="entry name" value="Porphobil_deam"/>
    <property type="match status" value="1"/>
</dbReference>
<proteinExistence type="inferred from homology"/>
<dbReference type="InterPro" id="IPR022419">
    <property type="entry name" value="Porphobilin_deaminase_cofac_BS"/>
</dbReference>
<comment type="cofactor">
    <cofactor evidence="6">
        <name>dipyrromethane</name>
        <dbReference type="ChEBI" id="CHEBI:60342"/>
    </cofactor>
    <text evidence="6">Binds 1 dipyrromethane group covalently.</text>
</comment>
<keyword evidence="3 6" id="KW-0808">Transferase</keyword>
<keyword evidence="4 6" id="KW-0627">Porphyrin biosynthesis</keyword>
<comment type="catalytic activity">
    <reaction evidence="5 6">
        <text>4 porphobilinogen + H2O = hydroxymethylbilane + 4 NH4(+)</text>
        <dbReference type="Rhea" id="RHEA:13185"/>
        <dbReference type="ChEBI" id="CHEBI:15377"/>
        <dbReference type="ChEBI" id="CHEBI:28938"/>
        <dbReference type="ChEBI" id="CHEBI:57845"/>
        <dbReference type="ChEBI" id="CHEBI:58126"/>
        <dbReference type="EC" id="2.5.1.61"/>
    </reaction>
</comment>
<dbReference type="RefSeq" id="WP_054753465.1">
    <property type="nucleotide sequence ID" value="NZ_JBHUMZ010000008.1"/>
</dbReference>
<comment type="subunit">
    <text evidence="6">Monomer.</text>
</comment>
<keyword evidence="10" id="KW-1185">Reference proteome</keyword>
<dbReference type="PANTHER" id="PTHR11557:SF0">
    <property type="entry name" value="PORPHOBILINOGEN DEAMINASE"/>
    <property type="match status" value="1"/>
</dbReference>
<dbReference type="Proteomes" id="UP001597452">
    <property type="component" value="Unassembled WGS sequence"/>
</dbReference>
<name>A0ABW5Q6D5_9BACI</name>
<comment type="similarity">
    <text evidence="2 6">Belongs to the HMBS family.</text>
</comment>
<dbReference type="GO" id="GO:0004418">
    <property type="term" value="F:hydroxymethylbilane synthase activity"/>
    <property type="evidence" value="ECO:0007669"/>
    <property type="project" value="UniProtKB-EC"/>
</dbReference>
<dbReference type="EC" id="2.5.1.61" evidence="6"/>
<feature type="domain" description="Porphobilinogen deaminase N-terminal" evidence="7">
    <location>
        <begin position="4"/>
        <end position="212"/>
    </location>
</feature>
<dbReference type="EMBL" id="JBHUMZ010000008">
    <property type="protein sequence ID" value="MFD2637553.1"/>
    <property type="molecule type" value="Genomic_DNA"/>
</dbReference>
<dbReference type="HAMAP" id="MF_00260">
    <property type="entry name" value="Porphobil_deam"/>
    <property type="match status" value="1"/>
</dbReference>
<dbReference type="InterPro" id="IPR000860">
    <property type="entry name" value="HemC"/>
</dbReference>
<protein>
    <recommendedName>
        <fullName evidence="6">Porphobilinogen deaminase</fullName>
        <shortName evidence="6">PBG</shortName>
        <ecNumber evidence="6">2.5.1.61</ecNumber>
    </recommendedName>
    <alternativeName>
        <fullName evidence="6">Hydroxymethylbilane synthase</fullName>
        <shortName evidence="6">HMBS</shortName>
    </alternativeName>
    <alternativeName>
        <fullName evidence="6">Pre-uroporphyrinogen synthase</fullName>
    </alternativeName>
</protein>
<dbReference type="NCBIfam" id="TIGR00212">
    <property type="entry name" value="hemC"/>
    <property type="match status" value="1"/>
</dbReference>
<sequence length="310" mass="34453">MRKIVIGSRRSNLAMTQTEWVIEQLKKHTKDYEFEVKKIVTKGDKILDVTLSKVGGKGLFVKEIEQAMFDHEIDMAVHSMKDMPSQLPEGLEIACVPEREDHRDAFISNDHVQLDDLKEGAVVGTSSLRRGAQILAYRPDLKIHWIRGNIETRLRKLKEENFDAIILAAAGLKRMGWSTELITQYLEPEVSLPAVGQGALAIECRESDDDLKELLSNINDEYTATTVSAERKFLSMLEGSCSVPIAAYAIREGDQITLTGLVSSSDGKTVLKTQSTSNDPIQAGEEVANELIKQGAKDLVEEAKKELGEQ</sequence>
<gene>
    <name evidence="6 9" type="primary">hemC</name>
    <name evidence="9" type="ORF">ACFSW4_01545</name>
</gene>
<comment type="miscellaneous">
    <text evidence="6">The porphobilinogen subunits are added to the dipyrromethane group.</text>
</comment>
<evidence type="ECO:0000256" key="1">
    <source>
        <dbReference type="ARBA" id="ARBA00002869"/>
    </source>
</evidence>
<dbReference type="InterPro" id="IPR022418">
    <property type="entry name" value="Porphobilinogen_deaminase_C"/>
</dbReference>
<comment type="caution">
    <text evidence="9">The sequence shown here is derived from an EMBL/GenBank/DDBJ whole genome shotgun (WGS) entry which is preliminary data.</text>
</comment>
<dbReference type="PRINTS" id="PR00151">
    <property type="entry name" value="PORPHBDMNASE"/>
</dbReference>
<comment type="function">
    <text evidence="1 6">Tetrapolymerization of the monopyrrole PBG into the hydroxymethylbilane pre-uroporphyrinogen in several discrete steps.</text>
</comment>
<dbReference type="Gene3D" id="3.40.190.10">
    <property type="entry name" value="Periplasmic binding protein-like II"/>
    <property type="match status" value="2"/>
</dbReference>
<dbReference type="CDD" id="cd13646">
    <property type="entry name" value="PBP2_EcHMBS_like"/>
    <property type="match status" value="1"/>
</dbReference>
<dbReference type="PIRSF" id="PIRSF001438">
    <property type="entry name" value="4pyrrol_synth_OHMeBilane_synth"/>
    <property type="match status" value="1"/>
</dbReference>
<dbReference type="Pfam" id="PF03900">
    <property type="entry name" value="Porphobil_deamC"/>
    <property type="match status" value="1"/>
</dbReference>
<evidence type="ECO:0000256" key="3">
    <source>
        <dbReference type="ARBA" id="ARBA00022679"/>
    </source>
</evidence>
<evidence type="ECO:0000313" key="9">
    <source>
        <dbReference type="EMBL" id="MFD2637553.1"/>
    </source>
</evidence>
<dbReference type="InterPro" id="IPR022417">
    <property type="entry name" value="Porphobilin_deaminase_N"/>
</dbReference>
<dbReference type="PANTHER" id="PTHR11557">
    <property type="entry name" value="PORPHOBILINOGEN DEAMINASE"/>
    <property type="match status" value="1"/>
</dbReference>
<feature type="domain" description="Porphobilinogen deaminase C-terminal" evidence="8">
    <location>
        <begin position="225"/>
        <end position="292"/>
    </location>
</feature>
<feature type="modified residue" description="S-(dipyrrolylmethanemethyl)cysteine" evidence="6">
    <location>
        <position position="241"/>
    </location>
</feature>
<evidence type="ECO:0000256" key="6">
    <source>
        <dbReference type="HAMAP-Rule" id="MF_00260"/>
    </source>
</evidence>
<evidence type="ECO:0000256" key="4">
    <source>
        <dbReference type="ARBA" id="ARBA00023244"/>
    </source>
</evidence>
<evidence type="ECO:0000256" key="5">
    <source>
        <dbReference type="ARBA" id="ARBA00048169"/>
    </source>
</evidence>
<dbReference type="InterPro" id="IPR036803">
    <property type="entry name" value="Porphobilinogen_deaminase_C_sf"/>
</dbReference>
<accession>A0ABW5Q6D5</accession>
<dbReference type="Gene3D" id="3.30.160.40">
    <property type="entry name" value="Porphobilinogen deaminase, C-terminal domain"/>
    <property type="match status" value="1"/>
</dbReference>
<evidence type="ECO:0000259" key="7">
    <source>
        <dbReference type="Pfam" id="PF01379"/>
    </source>
</evidence>